<organism evidence="1 2">
    <name type="scientific">Sclerotinia nivalis</name>
    <dbReference type="NCBI Taxonomy" id="352851"/>
    <lineage>
        <taxon>Eukaryota</taxon>
        <taxon>Fungi</taxon>
        <taxon>Dikarya</taxon>
        <taxon>Ascomycota</taxon>
        <taxon>Pezizomycotina</taxon>
        <taxon>Leotiomycetes</taxon>
        <taxon>Helotiales</taxon>
        <taxon>Sclerotiniaceae</taxon>
        <taxon>Sclerotinia</taxon>
    </lineage>
</organism>
<proteinExistence type="predicted"/>
<dbReference type="Proteomes" id="UP001152300">
    <property type="component" value="Unassembled WGS sequence"/>
</dbReference>
<keyword evidence="2" id="KW-1185">Reference proteome</keyword>
<protein>
    <submittedName>
        <fullName evidence="1">Uncharacterized protein</fullName>
    </submittedName>
</protein>
<reference evidence="1" key="1">
    <citation type="submission" date="2022-11" db="EMBL/GenBank/DDBJ databases">
        <title>Genome Resource of Sclerotinia nivalis Strain SnTB1, a Plant Pathogen Isolated from American Ginseng.</title>
        <authorList>
            <person name="Fan S."/>
        </authorList>
    </citation>
    <scope>NUCLEOTIDE SEQUENCE</scope>
    <source>
        <strain evidence="1">SnTB1</strain>
    </source>
</reference>
<evidence type="ECO:0000313" key="1">
    <source>
        <dbReference type="EMBL" id="KAJ8069194.1"/>
    </source>
</evidence>
<comment type="caution">
    <text evidence="1">The sequence shown here is derived from an EMBL/GenBank/DDBJ whole genome shotgun (WGS) entry which is preliminary data.</text>
</comment>
<evidence type="ECO:0000313" key="2">
    <source>
        <dbReference type="Proteomes" id="UP001152300"/>
    </source>
</evidence>
<dbReference type="AlphaFoldDB" id="A0A9X0AUJ1"/>
<dbReference type="EMBL" id="JAPEIS010000002">
    <property type="protein sequence ID" value="KAJ8069194.1"/>
    <property type="molecule type" value="Genomic_DNA"/>
</dbReference>
<name>A0A9X0AUJ1_9HELO</name>
<sequence>MPEKSGWRLKANASLAFIIAGGYNSITFDKNNNVSAMVTLKTWVQVKSLQRFIHPSV</sequence>
<gene>
    <name evidence="1" type="ORF">OCU04_002865</name>
</gene>
<accession>A0A9X0AUJ1</accession>